<sequence length="37" mass="4054">MLGHDEDTTDADCAGPVDGIRRRWEGRYDTVPALPPA</sequence>
<reference evidence="2 3" key="1">
    <citation type="submission" date="2021-03" db="EMBL/GenBank/DDBJ databases">
        <title>Complete genome sequence of Streptomyces cyanogenus S136, producer of anticancer angucycline landomycin A.</title>
        <authorList>
            <person name="Hrab P."/>
            <person name="Ruckert C."/>
            <person name="Busche T."/>
            <person name="Ostash I."/>
            <person name="Kalinowski J."/>
            <person name="Fedorenko V."/>
            <person name="Yushchuk O."/>
            <person name="Ostash B."/>
        </authorList>
    </citation>
    <scope>NUCLEOTIDE SEQUENCE [LARGE SCALE GENOMIC DNA]</scope>
    <source>
        <strain evidence="2 3">S136</strain>
    </source>
</reference>
<protein>
    <submittedName>
        <fullName evidence="2">Uncharacterized protein</fullName>
    </submittedName>
</protein>
<accession>A0ABX7U1Q7</accession>
<proteinExistence type="predicted"/>
<organism evidence="2 3">
    <name type="scientific">Streptomyces cyanogenus</name>
    <dbReference type="NCBI Taxonomy" id="80860"/>
    <lineage>
        <taxon>Bacteria</taxon>
        <taxon>Bacillati</taxon>
        <taxon>Actinomycetota</taxon>
        <taxon>Actinomycetes</taxon>
        <taxon>Kitasatosporales</taxon>
        <taxon>Streptomycetaceae</taxon>
        <taxon>Streptomyces</taxon>
    </lineage>
</organism>
<feature type="region of interest" description="Disordered" evidence="1">
    <location>
        <begin position="1"/>
        <end position="20"/>
    </location>
</feature>
<dbReference type="EMBL" id="CP071839">
    <property type="protein sequence ID" value="QTE02963.1"/>
    <property type="molecule type" value="Genomic_DNA"/>
</dbReference>
<evidence type="ECO:0000313" key="2">
    <source>
        <dbReference type="EMBL" id="QTE02963.1"/>
    </source>
</evidence>
<evidence type="ECO:0000313" key="3">
    <source>
        <dbReference type="Proteomes" id="UP000663908"/>
    </source>
</evidence>
<evidence type="ECO:0000256" key="1">
    <source>
        <dbReference type="SAM" id="MobiDB-lite"/>
    </source>
</evidence>
<dbReference type="Proteomes" id="UP000663908">
    <property type="component" value="Chromosome"/>
</dbReference>
<keyword evidence="3" id="KW-1185">Reference proteome</keyword>
<name>A0ABX7U1Q7_STRCY</name>
<gene>
    <name evidence="2" type="ORF">S1361_36855</name>
</gene>